<dbReference type="SUPFAM" id="SSF90123">
    <property type="entry name" value="ABC transporter transmembrane region"/>
    <property type="match status" value="1"/>
</dbReference>
<dbReference type="PROSITE" id="PS50929">
    <property type="entry name" value="ABC_TM1F"/>
    <property type="match status" value="1"/>
</dbReference>
<feature type="transmembrane region" description="Helical" evidence="7">
    <location>
        <begin position="251"/>
        <end position="274"/>
    </location>
</feature>
<evidence type="ECO:0000313" key="11">
    <source>
        <dbReference type="Proteomes" id="UP001597181"/>
    </source>
</evidence>
<evidence type="ECO:0000313" key="10">
    <source>
        <dbReference type="EMBL" id="MFD1202324.1"/>
    </source>
</evidence>
<dbReference type="Pfam" id="PF00664">
    <property type="entry name" value="ABC_membrane"/>
    <property type="match status" value="1"/>
</dbReference>
<evidence type="ECO:0000256" key="1">
    <source>
        <dbReference type="ARBA" id="ARBA00004651"/>
    </source>
</evidence>
<feature type="transmembrane region" description="Helical" evidence="7">
    <location>
        <begin position="24"/>
        <end position="49"/>
    </location>
</feature>
<dbReference type="InterPro" id="IPR039421">
    <property type="entry name" value="Type_1_exporter"/>
</dbReference>
<dbReference type="InterPro" id="IPR003593">
    <property type="entry name" value="AAA+_ATPase"/>
</dbReference>
<feature type="domain" description="ABC transmembrane type-1" evidence="9">
    <location>
        <begin position="29"/>
        <end position="310"/>
    </location>
</feature>
<dbReference type="GO" id="GO:0005524">
    <property type="term" value="F:ATP binding"/>
    <property type="evidence" value="ECO:0007669"/>
    <property type="project" value="UniProtKB-KW"/>
</dbReference>
<evidence type="ECO:0000256" key="4">
    <source>
        <dbReference type="ARBA" id="ARBA00022840"/>
    </source>
</evidence>
<dbReference type="PROSITE" id="PS50893">
    <property type="entry name" value="ABC_TRANSPORTER_2"/>
    <property type="match status" value="1"/>
</dbReference>
<dbReference type="Gene3D" id="3.40.50.300">
    <property type="entry name" value="P-loop containing nucleotide triphosphate hydrolases"/>
    <property type="match status" value="1"/>
</dbReference>
<dbReference type="CDD" id="cd07346">
    <property type="entry name" value="ABC_6TM_exporters"/>
    <property type="match status" value="1"/>
</dbReference>
<evidence type="ECO:0000256" key="2">
    <source>
        <dbReference type="ARBA" id="ARBA00022692"/>
    </source>
</evidence>
<protein>
    <submittedName>
        <fullName evidence="10">ABC transporter ATP-binding protein</fullName>
    </submittedName>
</protein>
<dbReference type="InterPro" id="IPR003439">
    <property type="entry name" value="ABC_transporter-like_ATP-bd"/>
</dbReference>
<evidence type="ECO:0000256" key="5">
    <source>
        <dbReference type="ARBA" id="ARBA00022989"/>
    </source>
</evidence>
<keyword evidence="6 7" id="KW-0472">Membrane</keyword>
<evidence type="ECO:0000259" key="8">
    <source>
        <dbReference type="PROSITE" id="PS50893"/>
    </source>
</evidence>
<name>A0ABW3TRR4_9MICO</name>
<comment type="subcellular location">
    <subcellularLocation>
        <location evidence="1">Cell membrane</location>
        <topology evidence="1">Multi-pass membrane protein</topology>
    </subcellularLocation>
</comment>
<dbReference type="CDD" id="cd03228">
    <property type="entry name" value="ABCC_MRP_Like"/>
    <property type="match status" value="1"/>
</dbReference>
<organism evidence="10 11">
    <name type="scientific">Leucobacter albus</name>
    <dbReference type="NCBI Taxonomy" id="272210"/>
    <lineage>
        <taxon>Bacteria</taxon>
        <taxon>Bacillati</taxon>
        <taxon>Actinomycetota</taxon>
        <taxon>Actinomycetes</taxon>
        <taxon>Micrococcales</taxon>
        <taxon>Microbacteriaceae</taxon>
        <taxon>Leucobacter</taxon>
    </lineage>
</organism>
<keyword evidence="5 7" id="KW-1133">Transmembrane helix</keyword>
<keyword evidence="11" id="KW-1185">Reference proteome</keyword>
<dbReference type="PANTHER" id="PTHR43394">
    <property type="entry name" value="ATP-DEPENDENT PERMEASE MDL1, MITOCHONDRIAL"/>
    <property type="match status" value="1"/>
</dbReference>
<dbReference type="Pfam" id="PF00005">
    <property type="entry name" value="ABC_tran"/>
    <property type="match status" value="1"/>
</dbReference>
<keyword evidence="4 10" id="KW-0067">ATP-binding</keyword>
<evidence type="ECO:0000256" key="6">
    <source>
        <dbReference type="ARBA" id="ARBA00023136"/>
    </source>
</evidence>
<sequence length="576" mass="59108">MSPSLPLASAARSRRWLLSRVRPLVWRLLGALLLFVVAAAAGLIFPLALGRLVDAVERDDAGAAFAIAGVALAGLLVAAVIGAAAAVVLTFGLEAVLADIRLRAVAAALGLPASISDGVSAGQLTSRGSDDVDALREAIAGPIPALASSAAAIAMTLAGLFALHPAFLAAVLVVVPVHVCAVRAYLRRAPRLYDAERGAVARRSAWLYEALRSRETIRAYASAARVQGRFSRKSWAVVRCALSIRIVQSRFFLRLGIAEMLGTVALLLTGHALVAAGQATVGEATSALLVMLALFAPMSGLLLVFDDLLAASAALRRVVGVVDAAASAEPSSTLELPRRGPGEPVVALSRATLDLAGVPVIRDVTVEIAPGQIVAIVGASGAGKTSLAKLIAGQLAPTSGRVEVLGRAPSQLPGDAAACLVTVVDQHPHVFEATLAENLQLANPAAGAGAVRDVAERIGLGAMAQLDLSDARTDGALSHRLAVGRALLRQAPVMVFDEATAGVDAAEARELDGLIRAACTGRTVLMIAHRLSQAESCDRVLVMDCGSIVEDGPPEALRAAGGPYARLWEAWAAGAP</sequence>
<dbReference type="EMBL" id="JBHTLY010000004">
    <property type="protein sequence ID" value="MFD1202324.1"/>
    <property type="molecule type" value="Genomic_DNA"/>
</dbReference>
<accession>A0ABW3TRR4</accession>
<dbReference type="PANTHER" id="PTHR43394:SF1">
    <property type="entry name" value="ATP-BINDING CASSETTE SUB-FAMILY B MEMBER 10, MITOCHONDRIAL"/>
    <property type="match status" value="1"/>
</dbReference>
<dbReference type="Gene3D" id="1.20.1560.10">
    <property type="entry name" value="ABC transporter type 1, transmembrane domain"/>
    <property type="match status" value="1"/>
</dbReference>
<evidence type="ECO:0000256" key="3">
    <source>
        <dbReference type="ARBA" id="ARBA00022741"/>
    </source>
</evidence>
<dbReference type="InterPro" id="IPR027417">
    <property type="entry name" value="P-loop_NTPase"/>
</dbReference>
<dbReference type="InterPro" id="IPR011527">
    <property type="entry name" value="ABC1_TM_dom"/>
</dbReference>
<dbReference type="InterPro" id="IPR036640">
    <property type="entry name" value="ABC1_TM_sf"/>
</dbReference>
<comment type="caution">
    <text evidence="10">The sequence shown here is derived from an EMBL/GenBank/DDBJ whole genome shotgun (WGS) entry which is preliminary data.</text>
</comment>
<dbReference type="RefSeq" id="WP_343960993.1">
    <property type="nucleotide sequence ID" value="NZ_BAAAKZ010000010.1"/>
</dbReference>
<dbReference type="SUPFAM" id="SSF52540">
    <property type="entry name" value="P-loop containing nucleoside triphosphate hydrolases"/>
    <property type="match status" value="1"/>
</dbReference>
<dbReference type="SMART" id="SM00382">
    <property type="entry name" value="AAA"/>
    <property type="match status" value="1"/>
</dbReference>
<keyword evidence="2 7" id="KW-0812">Transmembrane</keyword>
<reference evidence="11" key="1">
    <citation type="journal article" date="2019" name="Int. J. Syst. Evol. Microbiol.">
        <title>The Global Catalogue of Microorganisms (GCM) 10K type strain sequencing project: providing services to taxonomists for standard genome sequencing and annotation.</title>
        <authorList>
            <consortium name="The Broad Institute Genomics Platform"/>
            <consortium name="The Broad Institute Genome Sequencing Center for Infectious Disease"/>
            <person name="Wu L."/>
            <person name="Ma J."/>
        </authorList>
    </citation>
    <scope>NUCLEOTIDE SEQUENCE [LARGE SCALE GENOMIC DNA]</scope>
    <source>
        <strain evidence="11">CCUG 50213</strain>
    </source>
</reference>
<feature type="transmembrane region" description="Helical" evidence="7">
    <location>
        <begin position="61"/>
        <end position="93"/>
    </location>
</feature>
<gene>
    <name evidence="10" type="ORF">ACFQ3U_10515</name>
</gene>
<evidence type="ECO:0000256" key="7">
    <source>
        <dbReference type="SAM" id="Phobius"/>
    </source>
</evidence>
<keyword evidence="3" id="KW-0547">Nucleotide-binding</keyword>
<feature type="transmembrane region" description="Helical" evidence="7">
    <location>
        <begin position="167"/>
        <end position="186"/>
    </location>
</feature>
<evidence type="ECO:0000259" key="9">
    <source>
        <dbReference type="PROSITE" id="PS50929"/>
    </source>
</evidence>
<feature type="domain" description="ABC transporter" evidence="8">
    <location>
        <begin position="346"/>
        <end position="570"/>
    </location>
</feature>
<dbReference type="Proteomes" id="UP001597181">
    <property type="component" value="Unassembled WGS sequence"/>
</dbReference>
<feature type="transmembrane region" description="Helical" evidence="7">
    <location>
        <begin position="286"/>
        <end position="305"/>
    </location>
</feature>
<proteinExistence type="predicted"/>